<feature type="region of interest" description="Disordered" evidence="1">
    <location>
        <begin position="700"/>
        <end position="740"/>
    </location>
</feature>
<evidence type="ECO:0000256" key="1">
    <source>
        <dbReference type="SAM" id="MobiDB-lite"/>
    </source>
</evidence>
<feature type="compositionally biased region" description="Gly residues" evidence="1">
    <location>
        <begin position="700"/>
        <end position="728"/>
    </location>
</feature>
<feature type="transmembrane region" description="Helical" evidence="2">
    <location>
        <begin position="379"/>
        <end position="397"/>
    </location>
</feature>
<name>A0A0X3Q1Q9_SCHSO</name>
<dbReference type="EMBL" id="GEEE01009789">
    <property type="protein sequence ID" value="JAP53436.1"/>
    <property type="molecule type" value="Transcribed_RNA"/>
</dbReference>
<keyword evidence="2" id="KW-0472">Membrane</keyword>
<evidence type="ECO:0000313" key="3">
    <source>
        <dbReference type="EMBL" id="JAP53436.1"/>
    </source>
</evidence>
<feature type="transmembrane region" description="Helical" evidence="2">
    <location>
        <begin position="221"/>
        <end position="243"/>
    </location>
</feature>
<feature type="transmembrane region" description="Helical" evidence="2">
    <location>
        <begin position="92"/>
        <end position="111"/>
    </location>
</feature>
<feature type="transmembrane region" description="Helical" evidence="2">
    <location>
        <begin position="182"/>
        <end position="200"/>
    </location>
</feature>
<feature type="compositionally biased region" description="Polar residues" evidence="1">
    <location>
        <begin position="730"/>
        <end position="740"/>
    </location>
</feature>
<accession>A0A0X3Q1Q9</accession>
<sequence>MKYGEDVCVLSIPRSRIKMQQTRRVSIVFFFQWTKSFILAASLQTTISQCASNDLLDSQQNYLQGSKNLSYLPEFDLDGDKFSVSHRLLDTVTYTFCTIGILSNFFAYALLNGKATIGVLLIKLVLLSDGLVCVFYLVNQIWTDITISYLMNSFVTEYLSRKPILQHISNVLRTLAVTSVSVSNWYIVCMILHRCISIYANPMRGRFRKSLWVVAQKPSNLWLALLSCCLFSLLQASLTLHWFPLLLDVLTFVLPLCLVFLFSIILLYGLRAIQRSPNRNLPPNSPQPRTFRCCGGILYSPHRSGKGDLDDTFAQTKVQTGTVYNVSAYTTNRIYVGDSSWARPTRELDYKEHEAYDPPTADAETRANRELTALRRKRVYSRVTMTILSLAVSFLILDSLQFADLLIRIPWQNILGSVEDHRERNLSWSPLSHLNITMELLMREVQMSGEKQSVLSIVKNSCTLGKTLTNFIILCAHSRYFRFLLIAHARRLQRLLRTQRYQCCQRAQKRHLYRVVVPTAGPAFAQPKCANCSKKKRVRWHDHRGQQLQLPLPPPEQQTILNRCHCLRSSKFVPNADPAHDCFPRAYEAPTHLGWSFVSPKRPTFGVHFVRALHGLSRRSAGVCGNSASKTSSGFSRCDFCRHRRQTYGDLLTWRTQWKRKSKRRTTKQPLSWQQGMIFYKPPPVLPTGPVKETLLGLGAGGGGGGGSDGGGSGGVFGVGRQGGGGEGKSQLSSKSTSGQKLTLSQADGISFSSEKSSDVAKCFSSTSGNESGVCPGFSESSNSIACCAVCLYQSPSIGTNQKAKHQHDFGPVR</sequence>
<feature type="transmembrane region" description="Helical" evidence="2">
    <location>
        <begin position="118"/>
        <end position="138"/>
    </location>
</feature>
<reference evidence="3" key="1">
    <citation type="submission" date="2016-01" db="EMBL/GenBank/DDBJ databases">
        <title>Reference transcriptome for the parasite Schistocephalus solidus: insights into the molecular evolution of parasitism.</title>
        <authorList>
            <person name="Hebert F.O."/>
            <person name="Grambauer S."/>
            <person name="Barber I."/>
            <person name="Landry C.R."/>
            <person name="Aubin-Horth N."/>
        </authorList>
    </citation>
    <scope>NUCLEOTIDE SEQUENCE</scope>
</reference>
<dbReference type="PANTHER" id="PTHR46641">
    <property type="entry name" value="FMRFAMIDE RECEPTOR-RELATED"/>
    <property type="match status" value="1"/>
</dbReference>
<gene>
    <name evidence="3" type="ORF">TR105534</name>
</gene>
<keyword evidence="2" id="KW-0812">Transmembrane</keyword>
<feature type="transmembrane region" description="Helical" evidence="2">
    <location>
        <begin position="25"/>
        <end position="47"/>
    </location>
</feature>
<dbReference type="AlphaFoldDB" id="A0A0X3Q1Q9"/>
<organism evidence="3">
    <name type="scientific">Schistocephalus solidus</name>
    <name type="common">Tapeworm</name>
    <dbReference type="NCBI Taxonomy" id="70667"/>
    <lineage>
        <taxon>Eukaryota</taxon>
        <taxon>Metazoa</taxon>
        <taxon>Spiralia</taxon>
        <taxon>Lophotrochozoa</taxon>
        <taxon>Platyhelminthes</taxon>
        <taxon>Cestoda</taxon>
        <taxon>Eucestoda</taxon>
        <taxon>Diphyllobothriidea</taxon>
        <taxon>Diphyllobothriidae</taxon>
        <taxon>Schistocephalus</taxon>
    </lineage>
</organism>
<proteinExistence type="predicted"/>
<dbReference type="InterPro" id="IPR052954">
    <property type="entry name" value="GPCR-Ligand_Int"/>
</dbReference>
<dbReference type="PANTHER" id="PTHR46641:SF2">
    <property type="entry name" value="FMRFAMIDE RECEPTOR"/>
    <property type="match status" value="1"/>
</dbReference>
<keyword evidence="2" id="KW-1133">Transmembrane helix</keyword>
<protein>
    <submittedName>
        <fullName evidence="3">Uncharacterized protein</fullName>
    </submittedName>
</protein>
<feature type="transmembrane region" description="Helical" evidence="2">
    <location>
        <begin position="249"/>
        <end position="270"/>
    </location>
</feature>
<evidence type="ECO:0000256" key="2">
    <source>
        <dbReference type="SAM" id="Phobius"/>
    </source>
</evidence>